<sequence>MATPGLQDIEALLEEAAEAAAAKGRASLWSAEKNGNGEHNRDRDRAPGRCCHSRGNFPHDIAASGHIPARSTRPRRHGGSSQAQRQRHPSWNHRGNVPIAQFRVRMDPVSSPGDVYIKFVDLAAGTKSLNALNSRYFNKHMITVAPVSDAMYKIRFPDSEEYKGPQRTQWSSLQQAHDYRRAHL</sequence>
<dbReference type="Proteomes" id="UP000799750">
    <property type="component" value="Unassembled WGS sequence"/>
</dbReference>
<dbReference type="InterPro" id="IPR035979">
    <property type="entry name" value="RBD_domain_sf"/>
</dbReference>
<accession>A0A6A6RBT6</accession>
<dbReference type="AlphaFoldDB" id="A0A6A6RBT6"/>
<keyword evidence="3" id="KW-1185">Reference proteome</keyword>
<dbReference type="EMBL" id="MU004181">
    <property type="protein sequence ID" value="KAF2502031.1"/>
    <property type="molecule type" value="Genomic_DNA"/>
</dbReference>
<evidence type="ECO:0000313" key="3">
    <source>
        <dbReference type="Proteomes" id="UP000799750"/>
    </source>
</evidence>
<dbReference type="SUPFAM" id="SSF54928">
    <property type="entry name" value="RNA-binding domain, RBD"/>
    <property type="match status" value="1"/>
</dbReference>
<evidence type="ECO:0008006" key="4">
    <source>
        <dbReference type="Google" id="ProtNLM"/>
    </source>
</evidence>
<dbReference type="OrthoDB" id="5411533at2759"/>
<reference evidence="2" key="1">
    <citation type="journal article" date="2020" name="Stud. Mycol.">
        <title>101 Dothideomycetes genomes: a test case for predicting lifestyles and emergence of pathogens.</title>
        <authorList>
            <person name="Haridas S."/>
            <person name="Albert R."/>
            <person name="Binder M."/>
            <person name="Bloem J."/>
            <person name="Labutti K."/>
            <person name="Salamov A."/>
            <person name="Andreopoulos B."/>
            <person name="Baker S."/>
            <person name="Barry K."/>
            <person name="Bills G."/>
            <person name="Bluhm B."/>
            <person name="Cannon C."/>
            <person name="Castanera R."/>
            <person name="Culley D."/>
            <person name="Daum C."/>
            <person name="Ezra D."/>
            <person name="Gonzalez J."/>
            <person name="Henrissat B."/>
            <person name="Kuo A."/>
            <person name="Liang C."/>
            <person name="Lipzen A."/>
            <person name="Lutzoni F."/>
            <person name="Magnuson J."/>
            <person name="Mondo S."/>
            <person name="Nolan M."/>
            <person name="Ohm R."/>
            <person name="Pangilinan J."/>
            <person name="Park H.-J."/>
            <person name="Ramirez L."/>
            <person name="Alfaro M."/>
            <person name="Sun H."/>
            <person name="Tritt A."/>
            <person name="Yoshinaga Y."/>
            <person name="Zwiers L.-H."/>
            <person name="Turgeon B."/>
            <person name="Goodwin S."/>
            <person name="Spatafora J."/>
            <person name="Crous P."/>
            <person name="Grigoriev I."/>
        </authorList>
    </citation>
    <scope>NUCLEOTIDE SEQUENCE</scope>
    <source>
        <strain evidence="2">CBS 269.34</strain>
    </source>
</reference>
<organism evidence="2 3">
    <name type="scientific">Lophium mytilinum</name>
    <dbReference type="NCBI Taxonomy" id="390894"/>
    <lineage>
        <taxon>Eukaryota</taxon>
        <taxon>Fungi</taxon>
        <taxon>Dikarya</taxon>
        <taxon>Ascomycota</taxon>
        <taxon>Pezizomycotina</taxon>
        <taxon>Dothideomycetes</taxon>
        <taxon>Pleosporomycetidae</taxon>
        <taxon>Mytilinidiales</taxon>
        <taxon>Mytilinidiaceae</taxon>
        <taxon>Lophium</taxon>
    </lineage>
</organism>
<dbReference type="InterPro" id="IPR012677">
    <property type="entry name" value="Nucleotide-bd_a/b_plait_sf"/>
</dbReference>
<protein>
    <recommendedName>
        <fullName evidence="4">RRM domain-containing protein</fullName>
    </recommendedName>
</protein>
<dbReference type="Gene3D" id="3.30.70.330">
    <property type="match status" value="1"/>
</dbReference>
<feature type="region of interest" description="Disordered" evidence="1">
    <location>
        <begin position="23"/>
        <end position="94"/>
    </location>
</feature>
<evidence type="ECO:0000256" key="1">
    <source>
        <dbReference type="SAM" id="MobiDB-lite"/>
    </source>
</evidence>
<dbReference type="GO" id="GO:0003676">
    <property type="term" value="F:nucleic acid binding"/>
    <property type="evidence" value="ECO:0007669"/>
    <property type="project" value="InterPro"/>
</dbReference>
<proteinExistence type="predicted"/>
<gene>
    <name evidence="2" type="ORF">BU16DRAFT_579</name>
</gene>
<feature type="compositionally biased region" description="Basic and acidic residues" evidence="1">
    <location>
        <begin position="35"/>
        <end position="47"/>
    </location>
</feature>
<evidence type="ECO:0000313" key="2">
    <source>
        <dbReference type="EMBL" id="KAF2502031.1"/>
    </source>
</evidence>
<name>A0A6A6RBT6_9PEZI</name>